<dbReference type="InterPro" id="IPR018980">
    <property type="entry name" value="FERM_PH-like_C"/>
</dbReference>
<feature type="compositionally biased region" description="Polar residues" evidence="1">
    <location>
        <begin position="999"/>
        <end position="1014"/>
    </location>
</feature>
<dbReference type="Pfam" id="PF08736">
    <property type="entry name" value="FA"/>
    <property type="match status" value="1"/>
</dbReference>
<feature type="region of interest" description="Disordered" evidence="1">
    <location>
        <begin position="962"/>
        <end position="1014"/>
    </location>
</feature>
<dbReference type="InterPro" id="IPR000299">
    <property type="entry name" value="FERM_domain"/>
</dbReference>
<proteinExistence type="predicted"/>
<dbReference type="FunFam" id="2.30.29.30:FF:000002">
    <property type="entry name" value="Band 4.1-like protein 5 isoform 1"/>
    <property type="match status" value="1"/>
</dbReference>
<dbReference type="WBParaSite" id="EVEC_0000854901-mRNA-1">
    <property type="protein sequence ID" value="EVEC_0000854901-mRNA-1"/>
    <property type="gene ID" value="EVEC_0000854901"/>
</dbReference>
<reference evidence="5" key="1">
    <citation type="submission" date="2017-02" db="UniProtKB">
        <authorList>
            <consortium name="WormBaseParasite"/>
        </authorList>
    </citation>
    <scope>IDENTIFICATION</scope>
</reference>
<dbReference type="Proteomes" id="UP000274131">
    <property type="component" value="Unassembled WGS sequence"/>
</dbReference>
<dbReference type="InterPro" id="IPR014352">
    <property type="entry name" value="FERM/acyl-CoA-bd_prot_sf"/>
</dbReference>
<sequence length="1235" mass="138597">MIPKGVGAPPPPGMDPRKGKLMCIKVRMLDDTVGVFHLGLYLFAVCQQWSPQWSTAAAAHKALGEALFNEVCRHLNLLETDYFGLEFNDCFNNRIEKIASSLQCWLDKDKPILRQITNKQSDARFAFVVKFYTPNPSDLEEEYTRYLLALQIRKDLASGELRCNHNTAALMAAHIVQSDCGDFSPEDYPDHNYLNSGRFIPNQTVDFLKTVRENHMKLMGMSPGESDLALLEIARRCEFYGVKLHEAKDVEETVINLSVAHMGIRVFHQMQCVSTFSWAKIRKLSFKRRKLLIKLHPESYQYYKETIEFSFENRNECKNFWKKCVEHHAFFRCLEVTVPKKSKEGKLFSRGSSFRYHGKTQKQLIDYVREHRKRREPFSRPIKSSLSSQQGLYSNPVRYVTSGYATVSERTIKTVAVPNIQKCHATDNQPCCSYFHENSHYLPEPGTLRTSNLRSTRSELTNKVHNHLLGQKHSSGAVSDGEYMYSSDVEPNHYCTTPSRYKQNTSLKQLNKKPEEVNNKESESHDPLISLSLPDVLGEDVHLVCRDLDLSCECPPKSISGDNFLEMQQNNQEMDNVSEGSYRISDHEPHSQHSGSSRPSEMPQESADTYFEAIVKRTDSESVRKAIYADACKTTEVISLTPKTPQTQDTSEHETKTTESLLRKTKEPEVEAPEQQFSTSAPSALFIQKELPTFGKGENRAIKRNQSLEEKRRHGDTIFQDGGLELSTILSHSKDQPNDQNLSKRYQTLQQFPQKAIISPLVSSTSKAQVIYTSRGTILQKPKVIYDEGDDKDHTGVKKKHSSIEKKVGQPQSTPKTYGATGPLPGKVITRESIVIAADSTKKPKPAVPPKPKYLSDMVAAQQSQTTAASTPHAVVNLQDEELSSSLHQASTRTSSLPSQRPTVIAIQSEDAPDIQKCHLLNSDIPYVLTVRKITTDGESKPDSPFSTFKDPVGKQALSDAIAGNESATIPREKSKSPDVFNRRKSLDLVQRKRLPSPGSFSSQDHSISPTSLDSGDVLEYLLRRRSASNERSSLAKRGKRGDLRRQTQPVRFNLPPSPDVEQQRPSSVSQPNLQDRNDDEFNIEEPKVSDDQSVSESRSTGFRETIDGSNLIGDEEVFPPVPEFSPPPTAKPEDESAVAENSLPPPPATPPLPPPPLLITSAQSVRPTSFDEPPLIPPSLSEKTAEFDESVPFADESFSPRSSLVQSEDFSETQQKSQNTATLRTPTGLLWTDF</sequence>
<feature type="region of interest" description="Disordered" evidence="1">
    <location>
        <begin position="1027"/>
        <end position="1235"/>
    </location>
</feature>
<dbReference type="InterPro" id="IPR018979">
    <property type="entry name" value="FERM_N"/>
</dbReference>
<dbReference type="InterPro" id="IPR041788">
    <property type="entry name" value="FARP1/FARP2/FRMD7_FERM_C"/>
</dbReference>
<dbReference type="InterPro" id="IPR011993">
    <property type="entry name" value="PH-like_dom_sf"/>
</dbReference>
<dbReference type="PROSITE" id="PS50057">
    <property type="entry name" value="FERM_3"/>
    <property type="match status" value="1"/>
</dbReference>
<reference evidence="3 4" key="2">
    <citation type="submission" date="2018-10" db="EMBL/GenBank/DDBJ databases">
        <authorList>
            <consortium name="Pathogen Informatics"/>
        </authorList>
    </citation>
    <scope>NUCLEOTIDE SEQUENCE [LARGE SCALE GENOMIC DNA]</scope>
</reference>
<dbReference type="FunFam" id="1.20.80.10:FF:000005">
    <property type="entry name" value="FERM, RhoGEF and pleckstrin domain-containing protein 1"/>
    <property type="match status" value="1"/>
</dbReference>
<dbReference type="SUPFAM" id="SSF47031">
    <property type="entry name" value="Second domain of FERM"/>
    <property type="match status" value="1"/>
</dbReference>
<feature type="compositionally biased region" description="Polar residues" evidence="1">
    <location>
        <begin position="640"/>
        <end position="649"/>
    </location>
</feature>
<evidence type="ECO:0000256" key="1">
    <source>
        <dbReference type="SAM" id="MobiDB-lite"/>
    </source>
</evidence>
<feature type="compositionally biased region" description="Basic and acidic residues" evidence="1">
    <location>
        <begin position="791"/>
        <end position="808"/>
    </location>
</feature>
<dbReference type="InterPro" id="IPR019748">
    <property type="entry name" value="FERM_central"/>
</dbReference>
<accession>A0A0N4VD77</accession>
<feature type="domain" description="FERM" evidence="2">
    <location>
        <begin position="41"/>
        <end position="335"/>
    </location>
</feature>
<feature type="compositionally biased region" description="Basic and acidic residues" evidence="1">
    <location>
        <begin position="971"/>
        <end position="991"/>
    </location>
</feature>
<dbReference type="Gene3D" id="1.20.80.10">
    <property type="match status" value="1"/>
</dbReference>
<protein>
    <submittedName>
        <fullName evidence="5">FERM domain-containing protein</fullName>
    </submittedName>
</protein>
<dbReference type="EMBL" id="UXUI01009223">
    <property type="protein sequence ID" value="VDD93282.1"/>
    <property type="molecule type" value="Genomic_DNA"/>
</dbReference>
<feature type="compositionally biased region" description="Basic and acidic residues" evidence="1">
    <location>
        <begin position="650"/>
        <end position="669"/>
    </location>
</feature>
<feature type="region of interest" description="Disordered" evidence="1">
    <location>
        <begin position="574"/>
        <end position="607"/>
    </location>
</feature>
<dbReference type="InterPro" id="IPR019749">
    <property type="entry name" value="Band_41_domain"/>
</dbReference>
<dbReference type="GO" id="GO:0005085">
    <property type="term" value="F:guanyl-nucleotide exchange factor activity"/>
    <property type="evidence" value="ECO:0007669"/>
    <property type="project" value="TreeGrafter"/>
</dbReference>
<dbReference type="CDD" id="cd14473">
    <property type="entry name" value="FERM_B-lobe"/>
    <property type="match status" value="1"/>
</dbReference>
<dbReference type="PANTHER" id="PTHR45858:SF5">
    <property type="entry name" value="MOESIN_EZRIN_RADIXIN HOMOLOG 1"/>
    <property type="match status" value="1"/>
</dbReference>
<dbReference type="SMART" id="SM01196">
    <property type="entry name" value="FERM_C"/>
    <property type="match status" value="1"/>
</dbReference>
<evidence type="ECO:0000313" key="3">
    <source>
        <dbReference type="EMBL" id="VDD93282.1"/>
    </source>
</evidence>
<dbReference type="InterPro" id="IPR029071">
    <property type="entry name" value="Ubiquitin-like_domsf"/>
</dbReference>
<dbReference type="CDD" id="cd17098">
    <property type="entry name" value="FERM_F1_FARP1_like"/>
    <property type="match status" value="1"/>
</dbReference>
<feature type="region of interest" description="Disordered" evidence="1">
    <location>
        <begin position="789"/>
        <end position="824"/>
    </location>
</feature>
<keyword evidence="4" id="KW-1185">Reference proteome</keyword>
<dbReference type="PROSITE" id="PS00660">
    <property type="entry name" value="FERM_1"/>
    <property type="match status" value="1"/>
</dbReference>
<dbReference type="PRINTS" id="PR00935">
    <property type="entry name" value="BAND41"/>
</dbReference>
<dbReference type="InterPro" id="IPR019747">
    <property type="entry name" value="FERM_CS"/>
</dbReference>
<organism evidence="5">
    <name type="scientific">Enterobius vermicularis</name>
    <name type="common">Human pinworm</name>
    <dbReference type="NCBI Taxonomy" id="51028"/>
    <lineage>
        <taxon>Eukaryota</taxon>
        <taxon>Metazoa</taxon>
        <taxon>Ecdysozoa</taxon>
        <taxon>Nematoda</taxon>
        <taxon>Chromadorea</taxon>
        <taxon>Rhabditida</taxon>
        <taxon>Spirurina</taxon>
        <taxon>Oxyuridomorpha</taxon>
        <taxon>Oxyuroidea</taxon>
        <taxon>Oxyuridae</taxon>
        <taxon>Enterobius</taxon>
    </lineage>
</organism>
<dbReference type="SMART" id="SM01195">
    <property type="entry name" value="FA"/>
    <property type="match status" value="1"/>
</dbReference>
<dbReference type="InterPro" id="IPR035963">
    <property type="entry name" value="FERM_2"/>
</dbReference>
<feature type="compositionally biased region" description="Basic and acidic residues" evidence="1">
    <location>
        <begin position="512"/>
        <end position="526"/>
    </location>
</feature>
<dbReference type="SUPFAM" id="SSF50729">
    <property type="entry name" value="PH domain-like"/>
    <property type="match status" value="1"/>
</dbReference>
<dbReference type="STRING" id="51028.A0A0N4VD77"/>
<feature type="compositionally biased region" description="Polar residues" evidence="1">
    <location>
        <begin position="1092"/>
        <end position="1103"/>
    </location>
</feature>
<feature type="compositionally biased region" description="Polar residues" evidence="1">
    <location>
        <begin position="494"/>
        <end position="509"/>
    </location>
</feature>
<gene>
    <name evidence="3" type="ORF">EVEC_LOCUS8033</name>
</gene>
<dbReference type="SUPFAM" id="SSF54236">
    <property type="entry name" value="Ubiquitin-like"/>
    <property type="match status" value="1"/>
</dbReference>
<dbReference type="FunFam" id="3.10.20.90:FF:000040">
    <property type="entry name" value="FERM, RhoGEF and pleckstrin domain-containing protein"/>
    <property type="match status" value="1"/>
</dbReference>
<dbReference type="Pfam" id="PF09379">
    <property type="entry name" value="FERM_N"/>
    <property type="match status" value="1"/>
</dbReference>
<dbReference type="Pfam" id="PF00373">
    <property type="entry name" value="FERM_M"/>
    <property type="match status" value="1"/>
</dbReference>
<dbReference type="Gene3D" id="3.10.20.90">
    <property type="entry name" value="Phosphatidylinositol 3-kinase Catalytic Subunit, Chain A, domain 1"/>
    <property type="match status" value="1"/>
</dbReference>
<dbReference type="OrthoDB" id="9990815at2759"/>
<evidence type="ECO:0000259" key="2">
    <source>
        <dbReference type="PROSITE" id="PS50057"/>
    </source>
</evidence>
<feature type="region of interest" description="Disordered" evidence="1">
    <location>
        <begin position="494"/>
        <end position="526"/>
    </location>
</feature>
<dbReference type="PANTHER" id="PTHR45858">
    <property type="entry name" value="FERM DOMAIN CONTAINING PROTEIN"/>
    <property type="match status" value="1"/>
</dbReference>
<dbReference type="Gene3D" id="2.30.29.30">
    <property type="entry name" value="Pleckstrin-homology domain (PH domain)/Phosphotyrosine-binding domain (PTB)"/>
    <property type="match status" value="1"/>
</dbReference>
<name>A0A0N4VD77_ENTVE</name>
<dbReference type="CDD" id="cd13193">
    <property type="entry name" value="FERM_C_FARP1-like"/>
    <property type="match status" value="1"/>
</dbReference>
<feature type="compositionally biased region" description="Polar residues" evidence="1">
    <location>
        <begin position="1200"/>
        <end position="1226"/>
    </location>
</feature>
<dbReference type="InterPro" id="IPR051835">
    <property type="entry name" value="RAC1-GEF"/>
</dbReference>
<feature type="region of interest" description="Disordered" evidence="1">
    <location>
        <begin position="640"/>
        <end position="679"/>
    </location>
</feature>
<dbReference type="InterPro" id="IPR014847">
    <property type="entry name" value="FA"/>
</dbReference>
<dbReference type="Pfam" id="PF09380">
    <property type="entry name" value="FERM_C"/>
    <property type="match status" value="1"/>
</dbReference>
<dbReference type="SMART" id="SM00295">
    <property type="entry name" value="B41"/>
    <property type="match status" value="1"/>
</dbReference>
<evidence type="ECO:0000313" key="5">
    <source>
        <dbReference type="WBParaSite" id="EVEC_0000854901-mRNA-1"/>
    </source>
</evidence>
<feature type="compositionally biased region" description="Pro residues" evidence="1">
    <location>
        <begin position="1144"/>
        <end position="1158"/>
    </location>
</feature>
<feature type="compositionally biased region" description="Polar residues" evidence="1">
    <location>
        <begin position="1064"/>
        <end position="1075"/>
    </location>
</feature>
<dbReference type="AlphaFoldDB" id="A0A0N4VD77"/>
<feature type="compositionally biased region" description="Pro residues" evidence="1">
    <location>
        <begin position="1120"/>
        <end position="1131"/>
    </location>
</feature>
<evidence type="ECO:0000313" key="4">
    <source>
        <dbReference type="Proteomes" id="UP000274131"/>
    </source>
</evidence>